<dbReference type="AlphaFoldDB" id="A0A1Y2FTQ5"/>
<evidence type="ECO:0000313" key="4">
    <source>
        <dbReference type="Proteomes" id="UP000193920"/>
    </source>
</evidence>
<feature type="compositionally biased region" description="Low complexity" evidence="2">
    <location>
        <begin position="79"/>
        <end position="91"/>
    </location>
</feature>
<organism evidence="3 4">
    <name type="scientific">Neocallimastix californiae</name>
    <dbReference type="NCBI Taxonomy" id="1754190"/>
    <lineage>
        <taxon>Eukaryota</taxon>
        <taxon>Fungi</taxon>
        <taxon>Fungi incertae sedis</taxon>
        <taxon>Chytridiomycota</taxon>
        <taxon>Chytridiomycota incertae sedis</taxon>
        <taxon>Neocallimastigomycetes</taxon>
        <taxon>Neocallimastigales</taxon>
        <taxon>Neocallimastigaceae</taxon>
        <taxon>Neocallimastix</taxon>
    </lineage>
</organism>
<dbReference type="Proteomes" id="UP000193920">
    <property type="component" value="Unassembled WGS sequence"/>
</dbReference>
<feature type="compositionally biased region" description="Polar residues" evidence="2">
    <location>
        <begin position="97"/>
        <end position="111"/>
    </location>
</feature>
<keyword evidence="1" id="KW-0175">Coiled coil</keyword>
<protein>
    <submittedName>
        <fullName evidence="3">Uncharacterized protein</fullName>
    </submittedName>
</protein>
<dbReference type="OrthoDB" id="447042at2759"/>
<evidence type="ECO:0000256" key="1">
    <source>
        <dbReference type="SAM" id="Coils"/>
    </source>
</evidence>
<comment type="caution">
    <text evidence="3">The sequence shown here is derived from an EMBL/GenBank/DDBJ whole genome shotgun (WGS) entry which is preliminary data.</text>
</comment>
<feature type="coiled-coil region" evidence="1">
    <location>
        <begin position="246"/>
        <end position="320"/>
    </location>
</feature>
<reference evidence="3 4" key="1">
    <citation type="submission" date="2016-08" db="EMBL/GenBank/DDBJ databases">
        <title>A Parts List for Fungal Cellulosomes Revealed by Comparative Genomics.</title>
        <authorList>
            <consortium name="DOE Joint Genome Institute"/>
            <person name="Haitjema C.H."/>
            <person name="Gilmore S.P."/>
            <person name="Henske J.K."/>
            <person name="Solomon K.V."/>
            <person name="De Groot R."/>
            <person name="Kuo A."/>
            <person name="Mondo S.J."/>
            <person name="Salamov A.A."/>
            <person name="Labutti K."/>
            <person name="Zhao Z."/>
            <person name="Chiniquy J."/>
            <person name="Barry K."/>
            <person name="Brewer H.M."/>
            <person name="Purvine S.O."/>
            <person name="Wright A.T."/>
            <person name="Boxma B."/>
            <person name="Van Alen T."/>
            <person name="Hackstein J.H."/>
            <person name="Baker S.E."/>
            <person name="Grigoriev I.V."/>
            <person name="O'Malley M.A."/>
        </authorList>
    </citation>
    <scope>NUCLEOTIDE SEQUENCE [LARGE SCALE GENOMIC DNA]</scope>
    <source>
        <strain evidence="3 4">G1</strain>
    </source>
</reference>
<evidence type="ECO:0000313" key="3">
    <source>
        <dbReference type="EMBL" id="ORY87368.1"/>
    </source>
</evidence>
<sequence>MNNNMNTKQACPRCQGAGFIHINDEIKHDKAKIIDFKGWLHDSPHPHDASDNIRCFYCRTCPDCKETGVVDINFKKTTNSTTSKQSTTTNSKHLKLSKQSTSEKLTPTPQVENHLRGSCPVCSALGFVHESHIPHDKPAGKPCKFCSVCRVCAGAGIIVGKQACTHCNAKGWYHPANSKFVHNVTPSTMRCFHCKDCPVCNGYGVIDPTKTKENYRNSIISQKTDHSLYSPPSKETISVQLTPPTHKNYQISNQQYQKILEKEQEKQQEQLIAQEHLQQRLEETQAIQLMEQQIAQQQKLQQEQQIKQIQMQQIQQLQLQQQMQMQQMQMQQMQLYQLQQPMMYMPYTTYTTAPAVTPVMSYGYAAQAQTVCHSCKGLGFRHKKKSSKPHNQPENIRCDNCRDCKTCHGTGLISV</sequence>
<name>A0A1Y2FTQ5_9FUNG</name>
<gene>
    <name evidence="3" type="ORF">LY90DRAFT_696738</name>
</gene>
<proteinExistence type="predicted"/>
<accession>A0A1Y2FTQ5</accession>
<keyword evidence="4" id="KW-1185">Reference proteome</keyword>
<feature type="region of interest" description="Disordered" evidence="2">
    <location>
        <begin position="79"/>
        <end position="111"/>
    </location>
</feature>
<dbReference type="EMBL" id="MCOG01000001">
    <property type="protein sequence ID" value="ORY87368.1"/>
    <property type="molecule type" value="Genomic_DNA"/>
</dbReference>
<dbReference type="STRING" id="1754190.A0A1Y2FTQ5"/>
<evidence type="ECO:0000256" key="2">
    <source>
        <dbReference type="SAM" id="MobiDB-lite"/>
    </source>
</evidence>